<dbReference type="Proteomes" id="UP001218188">
    <property type="component" value="Unassembled WGS sequence"/>
</dbReference>
<evidence type="ECO:0000313" key="2">
    <source>
        <dbReference type="Proteomes" id="UP001218188"/>
    </source>
</evidence>
<reference evidence="1" key="1">
    <citation type="submission" date="2023-03" db="EMBL/GenBank/DDBJ databases">
        <title>Massive genome expansion in bonnet fungi (Mycena s.s.) driven by repeated elements and novel gene families across ecological guilds.</title>
        <authorList>
            <consortium name="Lawrence Berkeley National Laboratory"/>
            <person name="Harder C.B."/>
            <person name="Miyauchi S."/>
            <person name="Viragh M."/>
            <person name="Kuo A."/>
            <person name="Thoen E."/>
            <person name="Andreopoulos B."/>
            <person name="Lu D."/>
            <person name="Skrede I."/>
            <person name="Drula E."/>
            <person name="Henrissat B."/>
            <person name="Morin E."/>
            <person name="Kohler A."/>
            <person name="Barry K."/>
            <person name="LaButti K."/>
            <person name="Morin E."/>
            <person name="Salamov A."/>
            <person name="Lipzen A."/>
            <person name="Mereny Z."/>
            <person name="Hegedus B."/>
            <person name="Baldrian P."/>
            <person name="Stursova M."/>
            <person name="Weitz H."/>
            <person name="Taylor A."/>
            <person name="Grigoriev I.V."/>
            <person name="Nagy L.G."/>
            <person name="Martin F."/>
            <person name="Kauserud H."/>
        </authorList>
    </citation>
    <scope>NUCLEOTIDE SEQUENCE</scope>
    <source>
        <strain evidence="1">CBHHK200</strain>
    </source>
</reference>
<dbReference type="CDD" id="cd09917">
    <property type="entry name" value="F-box_SF"/>
    <property type="match status" value="1"/>
</dbReference>
<organism evidence="1 2">
    <name type="scientific">Mycena alexandri</name>
    <dbReference type="NCBI Taxonomy" id="1745969"/>
    <lineage>
        <taxon>Eukaryota</taxon>
        <taxon>Fungi</taxon>
        <taxon>Dikarya</taxon>
        <taxon>Basidiomycota</taxon>
        <taxon>Agaricomycotina</taxon>
        <taxon>Agaricomycetes</taxon>
        <taxon>Agaricomycetidae</taxon>
        <taxon>Agaricales</taxon>
        <taxon>Marasmiineae</taxon>
        <taxon>Mycenaceae</taxon>
        <taxon>Mycena</taxon>
    </lineage>
</organism>
<evidence type="ECO:0000313" key="1">
    <source>
        <dbReference type="EMBL" id="KAJ7029990.1"/>
    </source>
</evidence>
<accession>A0AAD6WZ74</accession>
<sequence>MPSQATANRPGLLDRVVEDVILLILTEYCDIKSVVRLGRTCKYLCHLAFLYDVWLSLVAKLVERKIIDVRQPGNESLENLSTNQLIDEVKRIMHGPKTWSHHNSSSVLDKDLNHNRLARGELVRPAFPPASTFPLESRRTVLHPILREVAPGVWDDMTTLLPGGEYVLYLNSGRLECWSISDKCIWMHTCAMDDASVMDFAADFVEKDQVVILTCQSTWNGSRDNFVEITILDLKNAKSKLVLVNRVPDFDHAGMYTSCAVGGKIAVVNMHGPALTTLLINWSTLTYVGLRTSSPRIALIPGYLVFTLDRDVDLVLAVCPLTSFDKYWVPIDGINEPSNCILLEDLPIICAGVHLEQRTGHSRTGHFMARRRKVDLWVCESPIEPGVFRVWVYLSTGDSRAQLGGYQLTVQDSGISWESMVVQHVVAGFPVGMLYSGHRVVNAGRIKSIPQIVPPGPEYDTTRVTPLNLPGCRDFIHVSPYSGAITYSTDEHIVIVHYD</sequence>
<comment type="caution">
    <text evidence="1">The sequence shown here is derived from an EMBL/GenBank/DDBJ whole genome shotgun (WGS) entry which is preliminary data.</text>
</comment>
<gene>
    <name evidence="1" type="ORF">C8F04DRAFT_1114952</name>
</gene>
<proteinExistence type="predicted"/>
<dbReference type="AlphaFoldDB" id="A0AAD6WZ74"/>
<evidence type="ECO:0008006" key="3">
    <source>
        <dbReference type="Google" id="ProtNLM"/>
    </source>
</evidence>
<keyword evidence="2" id="KW-1185">Reference proteome</keyword>
<dbReference type="EMBL" id="JARJCM010000095">
    <property type="protein sequence ID" value="KAJ7029990.1"/>
    <property type="molecule type" value="Genomic_DNA"/>
</dbReference>
<name>A0AAD6WZ74_9AGAR</name>
<protein>
    <recommendedName>
        <fullName evidence="3">F-box domain-containing protein</fullName>
    </recommendedName>
</protein>